<dbReference type="PANTHER" id="PTHR46806">
    <property type="entry name" value="F5/8 TYPE C DOMAIN-CONTAINING PROTEIN"/>
    <property type="match status" value="1"/>
</dbReference>
<keyword evidence="5" id="KW-0472">Membrane</keyword>
<dbReference type="EMBL" id="CALNXK010000041">
    <property type="protein sequence ID" value="CAH3125614.1"/>
    <property type="molecule type" value="Genomic_DNA"/>
</dbReference>
<dbReference type="SMART" id="SM00231">
    <property type="entry name" value="FA58C"/>
    <property type="match status" value="1"/>
</dbReference>
<dbReference type="InterPro" id="IPR000421">
    <property type="entry name" value="FA58C"/>
</dbReference>
<evidence type="ECO:0000256" key="3">
    <source>
        <dbReference type="ARBA" id="ARBA00022525"/>
    </source>
</evidence>
<evidence type="ECO:0000259" key="7">
    <source>
        <dbReference type="PROSITE" id="PS50022"/>
    </source>
</evidence>
<dbReference type="CDD" id="cd00057">
    <property type="entry name" value="FA58C"/>
    <property type="match status" value="1"/>
</dbReference>
<name>A0ABN8NX57_9CNID</name>
<keyword evidence="3" id="KW-0964">Secreted</keyword>
<comment type="caution">
    <text evidence="8">The sequence shown here is derived from an EMBL/GenBank/DDBJ whole genome shotgun (WGS) entry which is preliminary data.</text>
</comment>
<evidence type="ECO:0000256" key="4">
    <source>
        <dbReference type="ARBA" id="ARBA00022889"/>
    </source>
</evidence>
<evidence type="ECO:0000256" key="5">
    <source>
        <dbReference type="ARBA" id="ARBA00023136"/>
    </source>
</evidence>
<dbReference type="Gene3D" id="2.60.120.260">
    <property type="entry name" value="Galactose-binding domain-like"/>
    <property type="match status" value="1"/>
</dbReference>
<accession>A0ABN8NX57</accession>
<proteinExistence type="predicted"/>
<dbReference type="InterPro" id="IPR050633">
    <property type="entry name" value="Neuropilin_MCO_CoagFactor"/>
</dbReference>
<feature type="domain" description="F5/8 type C" evidence="7">
    <location>
        <begin position="315"/>
        <end position="459"/>
    </location>
</feature>
<dbReference type="PROSITE" id="PS52031">
    <property type="entry name" value="GG_LECTIN"/>
    <property type="match status" value="1"/>
</dbReference>
<dbReference type="SUPFAM" id="SSF49785">
    <property type="entry name" value="Galactose-binding domain-like"/>
    <property type="match status" value="1"/>
</dbReference>
<evidence type="ECO:0000256" key="1">
    <source>
        <dbReference type="ARBA" id="ARBA00004184"/>
    </source>
</evidence>
<dbReference type="PANTHER" id="PTHR46806:SF5">
    <property type="entry name" value="F5_8 TYPE C DOMAIN-CONTAINING PROTEIN"/>
    <property type="match status" value="1"/>
</dbReference>
<dbReference type="Pfam" id="PF15711">
    <property type="entry name" value="ILEI"/>
    <property type="match status" value="1"/>
</dbReference>
<dbReference type="PROSITE" id="PS50022">
    <property type="entry name" value="FA58C_3"/>
    <property type="match status" value="1"/>
</dbReference>
<organism evidence="8 9">
    <name type="scientific">Porites lobata</name>
    <dbReference type="NCBI Taxonomy" id="104759"/>
    <lineage>
        <taxon>Eukaryota</taxon>
        <taxon>Metazoa</taxon>
        <taxon>Cnidaria</taxon>
        <taxon>Anthozoa</taxon>
        <taxon>Hexacorallia</taxon>
        <taxon>Scleractinia</taxon>
        <taxon>Fungiina</taxon>
        <taxon>Poritidae</taxon>
        <taxon>Porites</taxon>
    </lineage>
</organism>
<keyword evidence="6" id="KW-1015">Disulfide bond</keyword>
<gene>
    <name evidence="8" type="ORF">PLOB_00031931</name>
</gene>
<comment type="subcellular location">
    <subcellularLocation>
        <location evidence="1">Endomembrane system</location>
        <topology evidence="1">Peripheral membrane protein</topology>
    </subcellularLocation>
    <subcellularLocation>
        <location evidence="2">Secreted</location>
    </subcellularLocation>
</comment>
<dbReference type="Pfam" id="PF00754">
    <property type="entry name" value="F5_F8_type_C"/>
    <property type="match status" value="1"/>
</dbReference>
<keyword evidence="4" id="KW-0130">Cell adhesion</keyword>
<evidence type="ECO:0000313" key="8">
    <source>
        <dbReference type="EMBL" id="CAH3125614.1"/>
    </source>
</evidence>
<dbReference type="InterPro" id="IPR008979">
    <property type="entry name" value="Galactose-bd-like_sf"/>
</dbReference>
<dbReference type="InterPro" id="IPR039477">
    <property type="entry name" value="ILEI/PANDER_dom"/>
</dbReference>
<evidence type="ECO:0000313" key="9">
    <source>
        <dbReference type="Proteomes" id="UP001159405"/>
    </source>
</evidence>
<evidence type="ECO:0000256" key="6">
    <source>
        <dbReference type="ARBA" id="ARBA00023157"/>
    </source>
</evidence>
<reference evidence="8 9" key="1">
    <citation type="submission" date="2022-05" db="EMBL/GenBank/DDBJ databases">
        <authorList>
            <consortium name="Genoscope - CEA"/>
            <person name="William W."/>
        </authorList>
    </citation>
    <scope>NUCLEOTIDE SEQUENCE [LARGE SCALE GENOMIC DNA]</scope>
</reference>
<protein>
    <recommendedName>
        <fullName evidence="7">F5/8 type C domain-containing protein</fullName>
    </recommendedName>
</protein>
<dbReference type="Proteomes" id="UP001159405">
    <property type="component" value="Unassembled WGS sequence"/>
</dbReference>
<evidence type="ECO:0000256" key="2">
    <source>
        <dbReference type="ARBA" id="ARBA00004613"/>
    </source>
</evidence>
<keyword evidence="9" id="KW-1185">Reference proteome</keyword>
<sequence>MCQRTFLFFLQASDFRFALERSTNWQFPGRKVQFSLTIDIPVSTPLRVKIKLPFFGSPIMRLTEAKYSSVNKHLTSSVNTTAMTSSAKDGLNDIAFFELGKITRSPSVNNTEIKIDFEVQLLNHANITNGGAQWVRVGAEYINQSVWAAQVGIKTINTAVSRPDLKVSLSPDNDGYYILLGKQTKFRLTLTHSCVTTEEVGSGIIEWPLPPVLTLTSWKTVGKSINLIDVFNSTTMVIFKFGPMKFWETIDLRVTFGIDLHKTRADGKVYDLTTHVNVKYNGSGGACSSFSAFREFTTEGPATVSVKYYVPLGSCDQALGMTDGSIADSQITASSYDMGGEPHEGRLNGNKAWIPYSQLARMTNQHLEVNFTCKVMINRLVTKCLGKNCVKSFFLFYSKDGHIFKSYKLGSKNMVFPANTNGNDPAVIILPVPIEAVAVRLSPNAWENSIALKLEFYGCVLDCPFTPGPLTYTSRGYLLDKINDIMCVCSLSLASFKRGSSTCFFSRDRGASWTAMHHSVIALLGYDVANSMWYGVSKDGRAVVKSSSHSSKFIGAALSDWDAAKVKPTTILAEMIENDLAITSATLTPRAEHVQNSKIGTKWGVSAKGIHVAESLNWNLKAVWMCYGGIDIHICSAGKGDHTSEECPLKETASILVDGVERSPKQRGYNVVVLSRDGHFINSQAFDSYASSTAYDRLAAFLTGLPNNVIVLAATQDDAWRAGFASESNKQAADAQLTSLGATNPRPLGYRASWALVGYKGSDDPADWKRFKEAPARQGPTEILVTIPMANGCT</sequence>